<dbReference type="PANTHER" id="PTHR30183">
    <property type="entry name" value="MOLYBDENUM TRANSPORT SYSTEM PERMEASE PROTEIN MODB"/>
    <property type="match status" value="1"/>
</dbReference>
<organism evidence="12 13">
    <name type="scientific">Pseudalkalibacillus berkeleyi</name>
    <dbReference type="NCBI Taxonomy" id="1069813"/>
    <lineage>
        <taxon>Bacteria</taxon>
        <taxon>Bacillati</taxon>
        <taxon>Bacillota</taxon>
        <taxon>Bacilli</taxon>
        <taxon>Bacillales</taxon>
        <taxon>Fictibacillaceae</taxon>
        <taxon>Pseudalkalibacillus</taxon>
    </lineage>
</organism>
<evidence type="ECO:0000256" key="8">
    <source>
        <dbReference type="ARBA" id="ARBA00023136"/>
    </source>
</evidence>
<dbReference type="EMBL" id="JAKIJS010000001">
    <property type="protein sequence ID" value="MCF6136364.1"/>
    <property type="molecule type" value="Genomic_DNA"/>
</dbReference>
<dbReference type="InterPro" id="IPR035906">
    <property type="entry name" value="MetI-like_sf"/>
</dbReference>
<dbReference type="Proteomes" id="UP001649381">
    <property type="component" value="Unassembled WGS sequence"/>
</dbReference>
<evidence type="ECO:0000259" key="11">
    <source>
        <dbReference type="PROSITE" id="PS50928"/>
    </source>
</evidence>
<dbReference type="PANTHER" id="PTHR30183:SF3">
    <property type="entry name" value="MOLYBDENUM TRANSPORT SYSTEM PERMEASE PROTEIN MODB"/>
    <property type="match status" value="1"/>
</dbReference>
<proteinExistence type="inferred from homology"/>
<feature type="transmembrane region" description="Helical" evidence="9">
    <location>
        <begin position="50"/>
        <end position="74"/>
    </location>
</feature>
<feature type="domain" description="ABC transmembrane type-1" evidence="11">
    <location>
        <begin position="9"/>
        <end position="215"/>
    </location>
</feature>
<evidence type="ECO:0000256" key="7">
    <source>
        <dbReference type="ARBA" id="ARBA00022989"/>
    </source>
</evidence>
<keyword evidence="7 9" id="KW-1133">Transmembrane helix</keyword>
<evidence type="ECO:0000256" key="2">
    <source>
        <dbReference type="ARBA" id="ARBA00007069"/>
    </source>
</evidence>
<dbReference type="InterPro" id="IPR011867">
    <property type="entry name" value="ModB_ABC"/>
</dbReference>
<dbReference type="SUPFAM" id="SSF161098">
    <property type="entry name" value="MetI-like"/>
    <property type="match status" value="1"/>
</dbReference>
<sequence length="222" mass="24241">MTDTFWSPIYLSLTIALTAGVIVGVIGIVTGRLMARRSFRGKTVIETFMMLPLVLPPTVVGFILIVLFGINSPIGKVIESLFDQPIIFTWWAAVLAAVVVSFPLMYQSAKTGFATVDYEIEDAAKIDGATSLEVFLRVSIPLAAQAIITGLVLSFTRALGEFGATLMFAGNIPGKTQTVPTAIYIAFDTGNMKLAWLWVVSIITLSYLLLFFIYRFSKSAHE</sequence>
<accession>A0ABS9GXL3</accession>
<comment type="caution">
    <text evidence="12">The sequence shown here is derived from an EMBL/GenBank/DDBJ whole genome shotgun (WGS) entry which is preliminary data.</text>
</comment>
<evidence type="ECO:0000256" key="4">
    <source>
        <dbReference type="ARBA" id="ARBA00022475"/>
    </source>
</evidence>
<feature type="transmembrane region" description="Helical" evidence="9">
    <location>
        <begin position="6"/>
        <end position="29"/>
    </location>
</feature>
<comment type="subcellular location">
    <subcellularLocation>
        <location evidence="1 9">Cell membrane</location>
        <topology evidence="1 9">Multi-pass membrane protein</topology>
    </subcellularLocation>
</comment>
<evidence type="ECO:0000256" key="10">
    <source>
        <dbReference type="RuleBase" id="RU365097"/>
    </source>
</evidence>
<evidence type="ECO:0000313" key="13">
    <source>
        <dbReference type="Proteomes" id="UP001649381"/>
    </source>
</evidence>
<evidence type="ECO:0000256" key="1">
    <source>
        <dbReference type="ARBA" id="ARBA00004651"/>
    </source>
</evidence>
<dbReference type="NCBIfam" id="TIGR02141">
    <property type="entry name" value="modB_ABC"/>
    <property type="match status" value="1"/>
</dbReference>
<evidence type="ECO:0000256" key="5">
    <source>
        <dbReference type="ARBA" id="ARBA00022505"/>
    </source>
</evidence>
<dbReference type="CDD" id="cd06261">
    <property type="entry name" value="TM_PBP2"/>
    <property type="match status" value="1"/>
</dbReference>
<evidence type="ECO:0000256" key="3">
    <source>
        <dbReference type="ARBA" id="ARBA00022448"/>
    </source>
</evidence>
<dbReference type="RefSeq" id="WP_236330930.1">
    <property type="nucleotide sequence ID" value="NZ_JAKIJS010000001.1"/>
</dbReference>
<dbReference type="PROSITE" id="PS50928">
    <property type="entry name" value="ABC_TM1"/>
    <property type="match status" value="1"/>
</dbReference>
<name>A0ABS9GXL3_9BACL</name>
<keyword evidence="6 9" id="KW-0812">Transmembrane</keyword>
<keyword evidence="5 10" id="KW-0500">Molybdenum</keyword>
<dbReference type="Pfam" id="PF00528">
    <property type="entry name" value="BPD_transp_1"/>
    <property type="match status" value="1"/>
</dbReference>
<evidence type="ECO:0000256" key="9">
    <source>
        <dbReference type="RuleBase" id="RU363032"/>
    </source>
</evidence>
<keyword evidence="13" id="KW-1185">Reference proteome</keyword>
<feature type="transmembrane region" description="Helical" evidence="9">
    <location>
        <begin position="86"/>
        <end position="106"/>
    </location>
</feature>
<gene>
    <name evidence="12" type="primary">modB</name>
    <name evidence="12" type="ORF">L2716_01395</name>
</gene>
<feature type="transmembrane region" description="Helical" evidence="9">
    <location>
        <begin position="134"/>
        <end position="155"/>
    </location>
</feature>
<comment type="function">
    <text evidence="10">Part of the binding-protein-dependent transport system for molybdenum; probably responsible for the translocation of the substrate across the membrane.</text>
</comment>
<evidence type="ECO:0000256" key="6">
    <source>
        <dbReference type="ARBA" id="ARBA00022692"/>
    </source>
</evidence>
<dbReference type="Gene3D" id="1.10.3720.10">
    <property type="entry name" value="MetI-like"/>
    <property type="match status" value="1"/>
</dbReference>
<evidence type="ECO:0000313" key="12">
    <source>
        <dbReference type="EMBL" id="MCF6136364.1"/>
    </source>
</evidence>
<feature type="transmembrane region" description="Helical" evidence="9">
    <location>
        <begin position="195"/>
        <end position="214"/>
    </location>
</feature>
<protein>
    <recommendedName>
        <fullName evidence="10">Molybdenum transport system permease</fullName>
    </recommendedName>
</protein>
<dbReference type="InterPro" id="IPR000515">
    <property type="entry name" value="MetI-like"/>
</dbReference>
<comment type="similarity">
    <text evidence="2 10">Belongs to the binding-protein-dependent transport system permease family. CysTW subfamily.</text>
</comment>
<keyword evidence="3 9" id="KW-0813">Transport</keyword>
<keyword evidence="4 10" id="KW-1003">Cell membrane</keyword>
<keyword evidence="8 9" id="KW-0472">Membrane</keyword>
<reference evidence="12 13" key="1">
    <citation type="submission" date="2022-01" db="EMBL/GenBank/DDBJ databases">
        <title>Alkalihalobacillus sp. EGI L200015, a novel bacterium isolated from a salt lake sediment.</title>
        <authorList>
            <person name="Gao L."/>
            <person name="Fang B.-Z."/>
            <person name="Li W.-J."/>
        </authorList>
    </citation>
    <scope>NUCLEOTIDE SEQUENCE [LARGE SCALE GENOMIC DNA]</scope>
    <source>
        <strain evidence="12 13">KCTC 12718</strain>
    </source>
</reference>